<gene>
    <name evidence="1" type="ORF">Tco_0856607</name>
</gene>
<organism evidence="1 2">
    <name type="scientific">Tanacetum coccineum</name>
    <dbReference type="NCBI Taxonomy" id="301880"/>
    <lineage>
        <taxon>Eukaryota</taxon>
        <taxon>Viridiplantae</taxon>
        <taxon>Streptophyta</taxon>
        <taxon>Embryophyta</taxon>
        <taxon>Tracheophyta</taxon>
        <taxon>Spermatophyta</taxon>
        <taxon>Magnoliopsida</taxon>
        <taxon>eudicotyledons</taxon>
        <taxon>Gunneridae</taxon>
        <taxon>Pentapetalae</taxon>
        <taxon>asterids</taxon>
        <taxon>campanulids</taxon>
        <taxon>Asterales</taxon>
        <taxon>Asteraceae</taxon>
        <taxon>Asteroideae</taxon>
        <taxon>Anthemideae</taxon>
        <taxon>Anthemidinae</taxon>
        <taxon>Tanacetum</taxon>
    </lineage>
</organism>
<keyword evidence="2" id="KW-1185">Reference proteome</keyword>
<proteinExistence type="predicted"/>
<evidence type="ECO:0000313" key="1">
    <source>
        <dbReference type="EMBL" id="GJT09565.1"/>
    </source>
</evidence>
<protein>
    <submittedName>
        <fullName evidence="1">Uncharacterized protein</fullName>
    </submittedName>
</protein>
<dbReference type="Proteomes" id="UP001151760">
    <property type="component" value="Unassembled WGS sequence"/>
</dbReference>
<sequence>MENTLALNHKLDELIESLKLLRKETNEVDLEKHEYHEQQDLGLENENFESQAPPLFDIYTPPVTYPEEVEETIGIAMEVEHFDQTQLEDVGNELNEKSFGVS</sequence>
<reference evidence="1" key="1">
    <citation type="journal article" date="2022" name="Int. J. Mol. Sci.">
        <title>Draft Genome of Tanacetum Coccineum: Genomic Comparison of Closely Related Tanacetum-Family Plants.</title>
        <authorList>
            <person name="Yamashiro T."/>
            <person name="Shiraishi A."/>
            <person name="Nakayama K."/>
            <person name="Satake H."/>
        </authorList>
    </citation>
    <scope>NUCLEOTIDE SEQUENCE</scope>
</reference>
<dbReference type="EMBL" id="BQNB010012916">
    <property type="protein sequence ID" value="GJT09565.1"/>
    <property type="molecule type" value="Genomic_DNA"/>
</dbReference>
<evidence type="ECO:0000313" key="2">
    <source>
        <dbReference type="Proteomes" id="UP001151760"/>
    </source>
</evidence>
<accession>A0ABQ5B499</accession>
<name>A0ABQ5B499_9ASTR</name>
<reference evidence="1" key="2">
    <citation type="submission" date="2022-01" db="EMBL/GenBank/DDBJ databases">
        <authorList>
            <person name="Yamashiro T."/>
            <person name="Shiraishi A."/>
            <person name="Satake H."/>
            <person name="Nakayama K."/>
        </authorList>
    </citation>
    <scope>NUCLEOTIDE SEQUENCE</scope>
</reference>
<comment type="caution">
    <text evidence="1">The sequence shown here is derived from an EMBL/GenBank/DDBJ whole genome shotgun (WGS) entry which is preliminary data.</text>
</comment>